<protein>
    <recommendedName>
        <fullName evidence="5">FAD-binding PCMH-type domain-containing protein</fullName>
    </recommendedName>
</protein>
<reference evidence="6" key="1">
    <citation type="submission" date="2023-06" db="EMBL/GenBank/DDBJ databases">
        <title>Genome-scale phylogeny and comparative genomics of the fungal order Sordariales.</title>
        <authorList>
            <consortium name="Lawrence Berkeley National Laboratory"/>
            <person name="Hensen N."/>
            <person name="Bonometti L."/>
            <person name="Westerberg I."/>
            <person name="Brannstrom I.O."/>
            <person name="Guillou S."/>
            <person name="Cros-Aarteil S."/>
            <person name="Calhoun S."/>
            <person name="Haridas S."/>
            <person name="Kuo A."/>
            <person name="Mondo S."/>
            <person name="Pangilinan J."/>
            <person name="Riley R."/>
            <person name="Labutti K."/>
            <person name="Andreopoulos B."/>
            <person name="Lipzen A."/>
            <person name="Chen C."/>
            <person name="Yanf M."/>
            <person name="Daum C."/>
            <person name="Ng V."/>
            <person name="Clum A."/>
            <person name="Steindorff A."/>
            <person name="Ohm R."/>
            <person name="Martin F."/>
            <person name="Silar P."/>
            <person name="Natvig D."/>
            <person name="Lalanne C."/>
            <person name="Gautier V."/>
            <person name="Ament-Velasquez S.L."/>
            <person name="Kruys A."/>
            <person name="Hutchinson M.I."/>
            <person name="Powell A.J."/>
            <person name="Barry K."/>
            <person name="Miller A.N."/>
            <person name="Grigoriev I.V."/>
            <person name="Debuchy R."/>
            <person name="Gladieux P."/>
            <person name="Thoren M.H."/>
            <person name="Johannesson H."/>
        </authorList>
    </citation>
    <scope>NUCLEOTIDE SEQUENCE</scope>
    <source>
        <strain evidence="6">CBS 540.89</strain>
    </source>
</reference>
<feature type="domain" description="FAD-binding PCMH-type" evidence="5">
    <location>
        <begin position="45"/>
        <end position="217"/>
    </location>
</feature>
<evidence type="ECO:0000256" key="1">
    <source>
        <dbReference type="ARBA" id="ARBA00005466"/>
    </source>
</evidence>
<name>A0AA40K655_9PEZI</name>
<keyword evidence="2" id="KW-0285">Flavoprotein</keyword>
<keyword evidence="3" id="KW-0274">FAD</keyword>
<evidence type="ECO:0000256" key="2">
    <source>
        <dbReference type="ARBA" id="ARBA00022630"/>
    </source>
</evidence>
<dbReference type="PANTHER" id="PTHR42973:SF22">
    <property type="entry name" value="FAD-BINDING PCMH-TYPE DOMAIN-CONTAINING PROTEIN-RELATED"/>
    <property type="match status" value="1"/>
</dbReference>
<dbReference type="GO" id="GO:0016491">
    <property type="term" value="F:oxidoreductase activity"/>
    <property type="evidence" value="ECO:0007669"/>
    <property type="project" value="UniProtKB-KW"/>
</dbReference>
<dbReference type="GO" id="GO:0071949">
    <property type="term" value="F:FAD binding"/>
    <property type="evidence" value="ECO:0007669"/>
    <property type="project" value="InterPro"/>
</dbReference>
<sequence>MADRVTLRQLCCDSLIAVLGVQKVLLPGSSGYNTSLSSYFTPQASSVHPLCFVTPQTVADVSTVVTSLTKRSPCKFAVRSGGHMWFPGASNEPAGVTVDLRALNSVNLSPNHASVSVGVGATWDAVYKRLDPLGLSVAGGRVAGVGVGGLTLGGGVSFFSPRQGWTCNQATSFQVVLANGSVVVASRDRHFDLWWGLRGGSNNFGIVTKIELATFKQGLLWSIMTFNPLSVVNKQAKIYANLAASENYDENASFLTGWGYSAAEGLTVALNQLVYTRPSGSVTPAFYRELLNFPTVFNATPVVANMSTLAHQGVVNTPPQAARYLTVTTTFAPTEAMILEVYKAFNASLRLVQNLTDVTWAMNIEPLPPQIYARGGVDNALGLANRRGTLAIGLLSPSWPDQSQDEQIYAAARVLMGDVESRAKRLGVYDPYIYLNYAAPWQNVIASYGKASVSRLQKLRTAVDPRKVFTHQVTGGFKIPA</sequence>
<dbReference type="PROSITE" id="PS51387">
    <property type="entry name" value="FAD_PCMH"/>
    <property type="match status" value="1"/>
</dbReference>
<dbReference type="AlphaFoldDB" id="A0AA40K655"/>
<dbReference type="InterPro" id="IPR016166">
    <property type="entry name" value="FAD-bd_PCMH"/>
</dbReference>
<organism evidence="6 7">
    <name type="scientific">Apiosordaria backusii</name>
    <dbReference type="NCBI Taxonomy" id="314023"/>
    <lineage>
        <taxon>Eukaryota</taxon>
        <taxon>Fungi</taxon>
        <taxon>Dikarya</taxon>
        <taxon>Ascomycota</taxon>
        <taxon>Pezizomycotina</taxon>
        <taxon>Sordariomycetes</taxon>
        <taxon>Sordariomycetidae</taxon>
        <taxon>Sordariales</taxon>
        <taxon>Lasiosphaeriaceae</taxon>
        <taxon>Apiosordaria</taxon>
    </lineage>
</organism>
<comment type="similarity">
    <text evidence="1">Belongs to the oxygen-dependent FAD-linked oxidoreductase family.</text>
</comment>
<keyword evidence="7" id="KW-1185">Reference proteome</keyword>
<dbReference type="SUPFAM" id="SSF56176">
    <property type="entry name" value="FAD-binding/transporter-associated domain-like"/>
    <property type="match status" value="1"/>
</dbReference>
<evidence type="ECO:0000313" key="6">
    <source>
        <dbReference type="EMBL" id="KAK0747391.1"/>
    </source>
</evidence>
<dbReference type="Pfam" id="PF01565">
    <property type="entry name" value="FAD_binding_4"/>
    <property type="match status" value="1"/>
</dbReference>
<dbReference type="EMBL" id="JAUKTV010000001">
    <property type="protein sequence ID" value="KAK0747391.1"/>
    <property type="molecule type" value="Genomic_DNA"/>
</dbReference>
<proteinExistence type="inferred from homology"/>
<comment type="caution">
    <text evidence="6">The sequence shown here is derived from an EMBL/GenBank/DDBJ whole genome shotgun (WGS) entry which is preliminary data.</text>
</comment>
<keyword evidence="4" id="KW-0560">Oxidoreductase</keyword>
<dbReference type="InterPro" id="IPR050416">
    <property type="entry name" value="FAD-linked_Oxidoreductase"/>
</dbReference>
<dbReference type="InterPro" id="IPR036318">
    <property type="entry name" value="FAD-bd_PCMH-like_sf"/>
</dbReference>
<dbReference type="InterPro" id="IPR006094">
    <property type="entry name" value="Oxid_FAD_bind_N"/>
</dbReference>
<evidence type="ECO:0000256" key="3">
    <source>
        <dbReference type="ARBA" id="ARBA00022827"/>
    </source>
</evidence>
<gene>
    <name evidence="6" type="ORF">B0T21DRAFT_379454</name>
</gene>
<evidence type="ECO:0000313" key="7">
    <source>
        <dbReference type="Proteomes" id="UP001172159"/>
    </source>
</evidence>
<dbReference type="PANTHER" id="PTHR42973">
    <property type="entry name" value="BINDING OXIDOREDUCTASE, PUTATIVE (AFU_ORTHOLOGUE AFUA_1G17690)-RELATED"/>
    <property type="match status" value="1"/>
</dbReference>
<accession>A0AA40K655</accession>
<dbReference type="Gene3D" id="3.30.465.10">
    <property type="match status" value="1"/>
</dbReference>
<dbReference type="InterPro" id="IPR016169">
    <property type="entry name" value="FAD-bd_PCMH_sub2"/>
</dbReference>
<dbReference type="Proteomes" id="UP001172159">
    <property type="component" value="Unassembled WGS sequence"/>
</dbReference>
<evidence type="ECO:0000256" key="4">
    <source>
        <dbReference type="ARBA" id="ARBA00023002"/>
    </source>
</evidence>
<evidence type="ECO:0000259" key="5">
    <source>
        <dbReference type="PROSITE" id="PS51387"/>
    </source>
</evidence>